<accession>A0ABU4FD72</accession>
<dbReference type="EMBL" id="JAWMAJ010000069">
    <property type="protein sequence ID" value="MDV7218537.1"/>
    <property type="molecule type" value="Genomic_DNA"/>
</dbReference>
<name>A0ABU4FD72_9ACTN</name>
<keyword evidence="2" id="KW-1185">Reference proteome</keyword>
<dbReference type="Proteomes" id="UP001187346">
    <property type="component" value="Unassembled WGS sequence"/>
</dbReference>
<organism evidence="1 2">
    <name type="scientific">Streptomyces prunicolor</name>
    <dbReference type="NCBI Taxonomy" id="67348"/>
    <lineage>
        <taxon>Bacteria</taxon>
        <taxon>Bacillati</taxon>
        <taxon>Actinomycetota</taxon>
        <taxon>Actinomycetes</taxon>
        <taxon>Kitasatosporales</taxon>
        <taxon>Streptomycetaceae</taxon>
        <taxon>Streptomyces</taxon>
    </lineage>
</organism>
<dbReference type="InterPro" id="IPR036291">
    <property type="entry name" value="NAD(P)-bd_dom_sf"/>
</dbReference>
<dbReference type="SUPFAM" id="SSF51735">
    <property type="entry name" value="NAD(P)-binding Rossmann-fold domains"/>
    <property type="match status" value="1"/>
</dbReference>
<comment type="caution">
    <text evidence="1">The sequence shown here is derived from an EMBL/GenBank/DDBJ whole genome shotgun (WGS) entry which is preliminary data.</text>
</comment>
<reference evidence="1 2" key="1">
    <citation type="submission" date="2023-10" db="EMBL/GenBank/DDBJ databases">
        <title>Characterization of rhizosphere-enriched actinobacteria from wheat plants lab-grown on chernevaya soil.</title>
        <authorList>
            <person name="Tikhonova E.N."/>
            <person name="Konopkin A."/>
            <person name="Kravchenko I.K."/>
        </authorList>
    </citation>
    <scope>NUCLEOTIDE SEQUENCE [LARGE SCALE GENOMIC DNA]</scope>
    <source>
        <strain evidence="1 2">RR29</strain>
    </source>
</reference>
<dbReference type="RefSeq" id="WP_317772776.1">
    <property type="nucleotide sequence ID" value="NZ_JAWMAJ010000069.1"/>
</dbReference>
<evidence type="ECO:0000313" key="2">
    <source>
        <dbReference type="Proteomes" id="UP001187346"/>
    </source>
</evidence>
<sequence>MNITVIGRGHVGGGLARLWEKAGHEVRTLGRDGGDASDADVVVVAVPGNQIAEALRGVTGLNGQVTIDATNLYSERDPAFPSLAHQVKSIVGGPTAKSFNTVFASAYDQIGTQRVTPSNLYAAEPAAKDLTARLITDAGFDPLYVGDLDPGARLLEDSSGLTRALAGQIGGPFFYRYGRPGEL</sequence>
<evidence type="ECO:0000313" key="1">
    <source>
        <dbReference type="EMBL" id="MDV7218537.1"/>
    </source>
</evidence>
<gene>
    <name evidence="1" type="ORF">R5A26_21560</name>
</gene>
<protein>
    <submittedName>
        <fullName evidence="1">Dinucleotide-binding protein</fullName>
    </submittedName>
</protein>
<proteinExistence type="predicted"/>
<dbReference type="Gene3D" id="3.40.50.720">
    <property type="entry name" value="NAD(P)-binding Rossmann-like Domain"/>
    <property type="match status" value="1"/>
</dbReference>